<comment type="caution">
    <text evidence="27">The sequence shown here is derived from an EMBL/GenBank/DDBJ whole genome shotgun (WGS) entry which is preliminary data.</text>
</comment>
<dbReference type="Gene3D" id="3.40.50.2300">
    <property type="match status" value="2"/>
</dbReference>
<dbReference type="CDD" id="cd16922">
    <property type="entry name" value="HATPase_EvgS-ArcB-TorS-like"/>
    <property type="match status" value="1"/>
</dbReference>
<keyword evidence="9" id="KW-0547">Nucleotide-binding</keyword>
<dbReference type="SMART" id="SM00388">
    <property type="entry name" value="HisKA"/>
    <property type="match status" value="1"/>
</dbReference>
<evidence type="ECO:0000256" key="16">
    <source>
        <dbReference type="ARBA" id="ARBA00058004"/>
    </source>
</evidence>
<dbReference type="SUPFAM" id="SSF55785">
    <property type="entry name" value="PYP-like sensor domain (PAS domain)"/>
    <property type="match status" value="2"/>
</dbReference>
<keyword evidence="11" id="KW-0067">ATP-binding</keyword>
<evidence type="ECO:0000256" key="7">
    <source>
        <dbReference type="ARBA" id="ARBA00022692"/>
    </source>
</evidence>
<dbReference type="Pfam" id="PF12860">
    <property type="entry name" value="PAS_7"/>
    <property type="match status" value="1"/>
</dbReference>
<dbReference type="Pfam" id="PF02518">
    <property type="entry name" value="HATPase_c"/>
    <property type="match status" value="1"/>
</dbReference>
<dbReference type="InterPro" id="IPR035965">
    <property type="entry name" value="PAS-like_dom_sf"/>
</dbReference>
<evidence type="ECO:0000256" key="18">
    <source>
        <dbReference type="ARBA" id="ARBA00068150"/>
    </source>
</evidence>
<dbReference type="PANTHER" id="PTHR45339:SF1">
    <property type="entry name" value="HYBRID SIGNAL TRANSDUCTION HISTIDINE KINASE J"/>
    <property type="match status" value="1"/>
</dbReference>
<evidence type="ECO:0000256" key="9">
    <source>
        <dbReference type="ARBA" id="ARBA00022741"/>
    </source>
</evidence>
<evidence type="ECO:0000256" key="13">
    <source>
        <dbReference type="ARBA" id="ARBA00023012"/>
    </source>
</evidence>
<keyword evidence="12 22" id="KW-1133">Transmembrane helix</keyword>
<evidence type="ECO:0000256" key="5">
    <source>
        <dbReference type="ARBA" id="ARBA00022553"/>
    </source>
</evidence>
<dbReference type="PROSITE" id="PS50110">
    <property type="entry name" value="RESPONSE_REGULATORY"/>
    <property type="match status" value="2"/>
</dbReference>
<evidence type="ECO:0000256" key="10">
    <source>
        <dbReference type="ARBA" id="ARBA00022777"/>
    </source>
</evidence>
<evidence type="ECO:0000256" key="1">
    <source>
        <dbReference type="ARBA" id="ARBA00000085"/>
    </source>
</evidence>
<dbReference type="SMART" id="SM00091">
    <property type="entry name" value="PAS"/>
    <property type="match status" value="2"/>
</dbReference>
<dbReference type="Gene3D" id="3.30.450.20">
    <property type="entry name" value="PAS domain"/>
    <property type="match status" value="4"/>
</dbReference>
<evidence type="ECO:0000256" key="17">
    <source>
        <dbReference type="ARBA" id="ARBA00064003"/>
    </source>
</evidence>
<evidence type="ECO:0000256" key="4">
    <source>
        <dbReference type="ARBA" id="ARBA00022475"/>
    </source>
</evidence>
<feature type="modified residue" description="4-aspartylphosphate" evidence="21">
    <location>
        <position position="887"/>
    </location>
</feature>
<dbReference type="PRINTS" id="PR00344">
    <property type="entry name" value="BCTRLSENSOR"/>
</dbReference>
<dbReference type="EMBL" id="QFZK01000004">
    <property type="protein sequence ID" value="RFO97285.1"/>
    <property type="molecule type" value="Genomic_DNA"/>
</dbReference>
<feature type="modified residue" description="4-aspartylphosphate" evidence="21">
    <location>
        <position position="1033"/>
    </location>
</feature>
<dbReference type="Gene3D" id="1.10.287.130">
    <property type="match status" value="1"/>
</dbReference>
<evidence type="ECO:0000256" key="11">
    <source>
        <dbReference type="ARBA" id="ARBA00022840"/>
    </source>
</evidence>
<dbReference type="PROSITE" id="PS50109">
    <property type="entry name" value="HIS_KIN"/>
    <property type="match status" value="1"/>
</dbReference>
<dbReference type="InterPro" id="IPR003661">
    <property type="entry name" value="HisK_dim/P_dom"/>
</dbReference>
<feature type="domain" description="Response regulatory" evidence="24">
    <location>
        <begin position="982"/>
        <end position="1100"/>
    </location>
</feature>
<accession>A0A3E1RD48</accession>
<evidence type="ECO:0000256" key="8">
    <source>
        <dbReference type="ARBA" id="ARBA00022729"/>
    </source>
</evidence>
<dbReference type="Pfam" id="PF13426">
    <property type="entry name" value="PAS_9"/>
    <property type="match status" value="1"/>
</dbReference>
<dbReference type="CDD" id="cd12914">
    <property type="entry name" value="PDC1_DGC_like"/>
    <property type="match status" value="1"/>
</dbReference>
<dbReference type="Gene3D" id="3.30.565.10">
    <property type="entry name" value="Histidine kinase-like ATPase, C-terminal domain"/>
    <property type="match status" value="1"/>
</dbReference>
<sequence length="1321" mass="143090">MLHMTLDGSAATLRRNLLLGFVAVNVLVGIWFFNALSLSRAGYESNAVATTQNMALLLDQSVSGSVNSINVTLLSTQDFMEERLREHRSLSVTEVNAYFKRAQARLPDLYGIRAANAEGAVVFGTDVDPKAQASWADRDFFAALKNDPGRGLVVTNPIYGKVTKKWILSFVRRYNHPDGRFAGVISASMPVEYFYGLLASLNVGPSGIALLRDSNLALIARYPAIIGANGQLGAKTFSPELNAAIQSGRQSVTFHTKRTSDNVERTSTYRRLSQVPFHLVTGLASDDYLAAWRTEAENAVIQYAIFLLVTALATWLLYQSYQRMRMAQQRSAAVLRGASDGIHVLDQEGKLVFANDSFFRMLGREYAADVTLGVEDWDHSLSKEQLLGLLSESLQSGKQKLVQTVHRRLDGSTFNVEVSILPQELQGRMVLFCASRDVSDRFKAEAEARQTQALMIAAIDAAGEAFVMYDEDDRLVYCNAKYHELYASTRDWIVVGTRFEDLVRWGAQRGIYKDAVGHEEAFVAERVAAHQAGNVEVVTHLEDGRSIRVLDRKMPNGYTVGFRLDITGLVQATQRAEEAARSKAQFLANMSHEIRTPMNAILGLLNLLQSTELTSRQRDYASKTEGAAQSLLGLLNDILDFSKAEAGKMTLEDEPFRLDKVLRNLSVVLSSNVGAKDIEVLYDLDASLPTLVRGDAMRLHQVLVNLCGNAIKFTAEGEVVLSLHMLAQDRHSATIEFAVKDTGIGIAPALQSHIFSGFSQAEGSTTRRFGGTGLGLAISKRLVEMMGGRIDIHSTPGTGSTFSFVLKLPVVERVPEALAEPNRTVPAPQRVLVVDDHSLGSALTLRMVRSWGWPADLASSGPLALDMVASAFAANPLAFPYPVIYMDWQMPDMDGWEATHHIRQWARERGLAQPTIIMVTAHGRDVLTHRTAAEQDLLNGFLVKPVTAAALLDALIDAGTGDAGLRHMTTGRNNIRRLSGMRILVVEDNLINQQVADELLSAAGAIVSLAANGQLGVEAVAAAAPQFDVVLMDVQMPVLDGYGATRAIREELGLAQLPIIAMTANALATDREACLAAGMNAHVGKPFDIGELVSLLVRICGFQSPNDLRDATPSAPAATDTLPEVTGLDLQGALGRMAGMRSLYVRTARDFVRIMDTVIQEIGQYLASGDRPAALMRLHTLKGNAGTLGATQLAQQAVVLEATCKAASATSDCVLGLEALGTQVRSTQASLHEAIALLEPDGPSPKASASDSTLPQAARQALQQISALAAADDFEVLQCFAESRLALSALPDDFVDTLEAALQDLDLQAVCVLCDDRLALA</sequence>
<dbReference type="CDD" id="cd00082">
    <property type="entry name" value="HisKA"/>
    <property type="match status" value="1"/>
</dbReference>
<keyword evidence="15 22" id="KW-0472">Membrane</keyword>
<dbReference type="Pfam" id="PF00512">
    <property type="entry name" value="HisKA"/>
    <property type="match status" value="1"/>
</dbReference>
<evidence type="ECO:0000256" key="14">
    <source>
        <dbReference type="ARBA" id="ARBA00023026"/>
    </source>
</evidence>
<dbReference type="InterPro" id="IPR036641">
    <property type="entry name" value="HPT_dom_sf"/>
</dbReference>
<evidence type="ECO:0000256" key="6">
    <source>
        <dbReference type="ARBA" id="ARBA00022679"/>
    </source>
</evidence>
<dbReference type="InterPro" id="IPR001789">
    <property type="entry name" value="Sig_transdc_resp-reg_receiver"/>
</dbReference>
<feature type="domain" description="Response regulatory" evidence="24">
    <location>
        <begin position="830"/>
        <end position="959"/>
    </location>
</feature>
<keyword evidence="13" id="KW-0902">Two-component regulatory system</keyword>
<keyword evidence="14" id="KW-0843">Virulence</keyword>
<organism evidence="27 28">
    <name type="scientific">Rhodoferax lacus</name>
    <dbReference type="NCBI Taxonomy" id="2184758"/>
    <lineage>
        <taxon>Bacteria</taxon>
        <taxon>Pseudomonadati</taxon>
        <taxon>Pseudomonadota</taxon>
        <taxon>Betaproteobacteria</taxon>
        <taxon>Burkholderiales</taxon>
        <taxon>Comamonadaceae</taxon>
        <taxon>Rhodoferax</taxon>
    </lineage>
</organism>
<proteinExistence type="predicted"/>
<dbReference type="InterPro" id="IPR036097">
    <property type="entry name" value="HisK_dim/P_sf"/>
</dbReference>
<dbReference type="PANTHER" id="PTHR45339">
    <property type="entry name" value="HYBRID SIGNAL TRANSDUCTION HISTIDINE KINASE J"/>
    <property type="match status" value="1"/>
</dbReference>
<dbReference type="SUPFAM" id="SSF55874">
    <property type="entry name" value="ATPase domain of HSP90 chaperone/DNA topoisomerase II/histidine kinase"/>
    <property type="match status" value="1"/>
</dbReference>
<keyword evidence="5 21" id="KW-0597">Phosphoprotein</keyword>
<comment type="function">
    <text evidence="16">Member of the two-component regulatory system BvgS/BvgA. Phosphorylates BvgA via a four-step phosphorelay in response to environmental signals.</text>
</comment>
<evidence type="ECO:0000256" key="12">
    <source>
        <dbReference type="ARBA" id="ARBA00022989"/>
    </source>
</evidence>
<dbReference type="CDD" id="cd00130">
    <property type="entry name" value="PAS"/>
    <property type="match status" value="1"/>
</dbReference>
<evidence type="ECO:0000256" key="2">
    <source>
        <dbReference type="ARBA" id="ARBA00004651"/>
    </source>
</evidence>
<dbReference type="PROSITE" id="PS50112">
    <property type="entry name" value="PAS"/>
    <property type="match status" value="1"/>
</dbReference>
<dbReference type="EC" id="2.7.13.3" evidence="3"/>
<feature type="domain" description="Histidine kinase" evidence="23">
    <location>
        <begin position="589"/>
        <end position="810"/>
    </location>
</feature>
<comment type="subunit">
    <text evidence="17">At low DSF concentrations, interacts with RpfF.</text>
</comment>
<dbReference type="SUPFAM" id="SSF47226">
    <property type="entry name" value="Histidine-containing phosphotransfer domain, HPT domain"/>
    <property type="match status" value="1"/>
</dbReference>
<dbReference type="InterPro" id="IPR005467">
    <property type="entry name" value="His_kinase_dom"/>
</dbReference>
<evidence type="ECO:0000259" key="23">
    <source>
        <dbReference type="PROSITE" id="PS50109"/>
    </source>
</evidence>
<evidence type="ECO:0000256" key="20">
    <source>
        <dbReference type="PROSITE-ProRule" id="PRU00110"/>
    </source>
</evidence>
<dbReference type="Proteomes" id="UP000260665">
    <property type="component" value="Unassembled WGS sequence"/>
</dbReference>
<evidence type="ECO:0000256" key="21">
    <source>
        <dbReference type="PROSITE-ProRule" id="PRU00169"/>
    </source>
</evidence>
<comment type="catalytic activity">
    <reaction evidence="1">
        <text>ATP + protein L-histidine = ADP + protein N-phospho-L-histidine.</text>
        <dbReference type="EC" id="2.7.13.3"/>
    </reaction>
</comment>
<gene>
    <name evidence="27" type="ORF">DIC66_09150</name>
</gene>
<dbReference type="SMART" id="SM00073">
    <property type="entry name" value="HPT"/>
    <property type="match status" value="1"/>
</dbReference>
<reference evidence="27 28" key="1">
    <citation type="submission" date="2018-05" db="EMBL/GenBank/DDBJ databases">
        <title>Rhodoferax soyangensis sp.nov., isolated from an oligotrophic freshwater lake.</title>
        <authorList>
            <person name="Park M."/>
        </authorList>
    </citation>
    <scope>NUCLEOTIDE SEQUENCE [LARGE SCALE GENOMIC DNA]</scope>
    <source>
        <strain evidence="27 28">IMCC26218</strain>
    </source>
</reference>
<dbReference type="InterPro" id="IPR003594">
    <property type="entry name" value="HATPase_dom"/>
</dbReference>
<evidence type="ECO:0000256" key="3">
    <source>
        <dbReference type="ARBA" id="ARBA00012438"/>
    </source>
</evidence>
<keyword evidence="8" id="KW-0732">Signal</keyword>
<dbReference type="GO" id="GO:0005524">
    <property type="term" value="F:ATP binding"/>
    <property type="evidence" value="ECO:0007669"/>
    <property type="project" value="UniProtKB-KW"/>
</dbReference>
<feature type="modified residue" description="Phosphohistidine" evidence="20">
    <location>
        <position position="1179"/>
    </location>
</feature>
<evidence type="ECO:0000259" key="26">
    <source>
        <dbReference type="PROSITE" id="PS50894"/>
    </source>
</evidence>
<dbReference type="Gene3D" id="1.20.120.160">
    <property type="entry name" value="HPT domain"/>
    <property type="match status" value="1"/>
</dbReference>
<keyword evidence="6" id="KW-0808">Transferase</keyword>
<keyword evidence="28" id="KW-1185">Reference proteome</keyword>
<evidence type="ECO:0000256" key="22">
    <source>
        <dbReference type="SAM" id="Phobius"/>
    </source>
</evidence>
<evidence type="ECO:0000313" key="28">
    <source>
        <dbReference type="Proteomes" id="UP000260665"/>
    </source>
</evidence>
<dbReference type="CDD" id="cd00088">
    <property type="entry name" value="HPT"/>
    <property type="match status" value="1"/>
</dbReference>
<evidence type="ECO:0000313" key="27">
    <source>
        <dbReference type="EMBL" id="RFO97285.1"/>
    </source>
</evidence>
<dbReference type="InterPro" id="IPR004358">
    <property type="entry name" value="Sig_transdc_His_kin-like_C"/>
</dbReference>
<keyword evidence="4" id="KW-1003">Cell membrane</keyword>
<dbReference type="SUPFAM" id="SSF47384">
    <property type="entry name" value="Homodimeric domain of signal transducing histidine kinase"/>
    <property type="match status" value="1"/>
</dbReference>
<dbReference type="SMART" id="SM00387">
    <property type="entry name" value="HATPase_c"/>
    <property type="match status" value="1"/>
</dbReference>
<dbReference type="SMART" id="SM00448">
    <property type="entry name" value="REC"/>
    <property type="match status" value="2"/>
</dbReference>
<dbReference type="Pfam" id="PF01627">
    <property type="entry name" value="Hpt"/>
    <property type="match status" value="1"/>
</dbReference>
<feature type="domain" description="PAS" evidence="25">
    <location>
        <begin position="327"/>
        <end position="363"/>
    </location>
</feature>
<evidence type="ECO:0000259" key="25">
    <source>
        <dbReference type="PROSITE" id="PS50112"/>
    </source>
</evidence>
<dbReference type="InterPro" id="IPR036890">
    <property type="entry name" value="HATPase_C_sf"/>
</dbReference>
<dbReference type="PROSITE" id="PS50894">
    <property type="entry name" value="HPT"/>
    <property type="match status" value="1"/>
</dbReference>
<dbReference type="CDD" id="cd12915">
    <property type="entry name" value="PDC2_DGC_like"/>
    <property type="match status" value="1"/>
</dbReference>
<dbReference type="GO" id="GO:0005886">
    <property type="term" value="C:plasma membrane"/>
    <property type="evidence" value="ECO:0007669"/>
    <property type="project" value="UniProtKB-SubCell"/>
</dbReference>
<dbReference type="InterPro" id="IPR011006">
    <property type="entry name" value="CheY-like_superfamily"/>
</dbReference>
<evidence type="ECO:0000259" key="24">
    <source>
        <dbReference type="PROSITE" id="PS50110"/>
    </source>
</evidence>
<dbReference type="FunFam" id="1.10.287.130:FF:000002">
    <property type="entry name" value="Two-component osmosensing histidine kinase"/>
    <property type="match status" value="1"/>
</dbReference>
<evidence type="ECO:0000256" key="15">
    <source>
        <dbReference type="ARBA" id="ARBA00023136"/>
    </source>
</evidence>
<feature type="transmembrane region" description="Helical" evidence="22">
    <location>
        <begin position="17"/>
        <end position="36"/>
    </location>
</feature>
<dbReference type="NCBIfam" id="TIGR00229">
    <property type="entry name" value="sensory_box"/>
    <property type="match status" value="1"/>
</dbReference>
<dbReference type="GO" id="GO:0000155">
    <property type="term" value="F:phosphorelay sensor kinase activity"/>
    <property type="evidence" value="ECO:0007669"/>
    <property type="project" value="InterPro"/>
</dbReference>
<evidence type="ECO:0000256" key="19">
    <source>
        <dbReference type="ARBA" id="ARBA00070152"/>
    </source>
</evidence>
<keyword evidence="7 22" id="KW-0812">Transmembrane</keyword>
<dbReference type="InterPro" id="IPR000014">
    <property type="entry name" value="PAS"/>
</dbReference>
<dbReference type="InterPro" id="IPR008207">
    <property type="entry name" value="Sig_transdc_His_kin_Hpt_dom"/>
</dbReference>
<protein>
    <recommendedName>
        <fullName evidence="18">Sensory/regulatory protein RpfC</fullName>
        <ecNumber evidence="3">2.7.13.3</ecNumber>
    </recommendedName>
    <alternativeName>
        <fullName evidence="19">Virulence sensor protein BvgS</fullName>
    </alternativeName>
</protein>
<feature type="domain" description="HPt" evidence="26">
    <location>
        <begin position="1140"/>
        <end position="1234"/>
    </location>
</feature>
<name>A0A3E1RD48_9BURK</name>
<keyword evidence="10" id="KW-0418">Kinase</keyword>
<dbReference type="CDD" id="cd17546">
    <property type="entry name" value="REC_hyHK_CKI1_RcsC-like"/>
    <property type="match status" value="2"/>
</dbReference>
<dbReference type="SUPFAM" id="SSF52172">
    <property type="entry name" value="CheY-like"/>
    <property type="match status" value="2"/>
</dbReference>
<comment type="subcellular location">
    <subcellularLocation>
        <location evidence="2">Cell membrane</location>
        <topology evidence="2">Multi-pass membrane protein</topology>
    </subcellularLocation>
</comment>
<dbReference type="FunFam" id="3.30.565.10:FF:000010">
    <property type="entry name" value="Sensor histidine kinase RcsC"/>
    <property type="match status" value="1"/>
</dbReference>
<feature type="transmembrane region" description="Helical" evidence="22">
    <location>
        <begin position="300"/>
        <end position="318"/>
    </location>
</feature>
<dbReference type="Pfam" id="PF00072">
    <property type="entry name" value="Response_reg"/>
    <property type="match status" value="2"/>
</dbReference>